<keyword evidence="3" id="KW-1185">Reference proteome</keyword>
<comment type="caution">
    <text evidence="2">The sequence shown here is derived from an EMBL/GenBank/DDBJ whole genome shotgun (WGS) entry which is preliminary data.</text>
</comment>
<sequence length="113" mass="12218">MGYERNYASQAPARPEVDALPGAVVLEFGTGWCGHCSAAQPAIETAFGEHPRVTHLKIEDGPGRALGRSFRVKLWPTLVFLRDGQEVARAVRPRDVEDVATGLRHIDPDGGAT</sequence>
<accession>A0ABV7UT79</accession>
<evidence type="ECO:0000313" key="2">
    <source>
        <dbReference type="EMBL" id="MFC3659849.1"/>
    </source>
</evidence>
<organism evidence="2 3">
    <name type="scientific">Luteimonas notoginsengisoli</name>
    <dbReference type="NCBI Taxonomy" id="1578200"/>
    <lineage>
        <taxon>Bacteria</taxon>
        <taxon>Pseudomonadati</taxon>
        <taxon>Pseudomonadota</taxon>
        <taxon>Gammaproteobacteria</taxon>
        <taxon>Lysobacterales</taxon>
        <taxon>Lysobacteraceae</taxon>
        <taxon>Luteimonas</taxon>
    </lineage>
</organism>
<dbReference type="Pfam" id="PF00085">
    <property type="entry name" value="Thioredoxin"/>
    <property type="match status" value="1"/>
</dbReference>
<dbReference type="InterPro" id="IPR013766">
    <property type="entry name" value="Thioredoxin_domain"/>
</dbReference>
<dbReference type="Gene3D" id="3.40.30.10">
    <property type="entry name" value="Glutaredoxin"/>
    <property type="match status" value="1"/>
</dbReference>
<feature type="domain" description="Thioredoxin" evidence="1">
    <location>
        <begin position="22"/>
        <end position="101"/>
    </location>
</feature>
<evidence type="ECO:0000313" key="3">
    <source>
        <dbReference type="Proteomes" id="UP001595724"/>
    </source>
</evidence>
<gene>
    <name evidence="2" type="ORF">ACFOM9_07135</name>
</gene>
<dbReference type="EMBL" id="JBHRYF010000003">
    <property type="protein sequence ID" value="MFC3659849.1"/>
    <property type="molecule type" value="Genomic_DNA"/>
</dbReference>
<evidence type="ECO:0000259" key="1">
    <source>
        <dbReference type="Pfam" id="PF00085"/>
    </source>
</evidence>
<dbReference type="InterPro" id="IPR036249">
    <property type="entry name" value="Thioredoxin-like_sf"/>
</dbReference>
<protein>
    <submittedName>
        <fullName evidence="2">Thioredoxin family protein</fullName>
    </submittedName>
</protein>
<proteinExistence type="predicted"/>
<dbReference type="RefSeq" id="WP_386708234.1">
    <property type="nucleotide sequence ID" value="NZ_JBHRYF010000003.1"/>
</dbReference>
<dbReference type="SUPFAM" id="SSF52833">
    <property type="entry name" value="Thioredoxin-like"/>
    <property type="match status" value="1"/>
</dbReference>
<reference evidence="3" key="1">
    <citation type="journal article" date="2019" name="Int. J. Syst. Evol. Microbiol.">
        <title>The Global Catalogue of Microorganisms (GCM) 10K type strain sequencing project: providing services to taxonomists for standard genome sequencing and annotation.</title>
        <authorList>
            <consortium name="The Broad Institute Genomics Platform"/>
            <consortium name="The Broad Institute Genome Sequencing Center for Infectious Disease"/>
            <person name="Wu L."/>
            <person name="Ma J."/>
        </authorList>
    </citation>
    <scope>NUCLEOTIDE SEQUENCE [LARGE SCALE GENOMIC DNA]</scope>
    <source>
        <strain evidence="3">KCTC 42211</strain>
    </source>
</reference>
<name>A0ABV7UT79_9GAMM</name>
<dbReference type="Proteomes" id="UP001595724">
    <property type="component" value="Unassembled WGS sequence"/>
</dbReference>
<dbReference type="CDD" id="cd02947">
    <property type="entry name" value="TRX_family"/>
    <property type="match status" value="1"/>
</dbReference>